<accession>T0GXY2</accession>
<dbReference type="EMBL" id="AKWY02000001">
    <property type="protein sequence ID" value="EQA73812.1"/>
    <property type="molecule type" value="Genomic_DNA"/>
</dbReference>
<dbReference type="Proteomes" id="UP000015442">
    <property type="component" value="Unassembled WGS sequence"/>
</dbReference>
<protein>
    <submittedName>
        <fullName evidence="1">Uncharacterized protein</fullName>
    </submittedName>
</protein>
<evidence type="ECO:0000313" key="1">
    <source>
        <dbReference type="EMBL" id="EQA73812.1"/>
    </source>
</evidence>
<proteinExistence type="predicted"/>
<dbReference type="AlphaFoldDB" id="T0GXY2"/>
<comment type="caution">
    <text evidence="1">The sequence shown here is derived from an EMBL/GenBank/DDBJ whole genome shotgun (WGS) entry which is preliminary data.</text>
</comment>
<organism evidence="1 2">
    <name type="scientific">Leptospira noguchii serovar Panama str. CZ214</name>
    <dbReference type="NCBI Taxonomy" id="1001595"/>
    <lineage>
        <taxon>Bacteria</taxon>
        <taxon>Pseudomonadati</taxon>
        <taxon>Spirochaetota</taxon>
        <taxon>Spirochaetia</taxon>
        <taxon>Leptospirales</taxon>
        <taxon>Leptospiraceae</taxon>
        <taxon>Leptospira</taxon>
    </lineage>
</organism>
<sequence length="42" mass="4966">MRTSRFLQSCPLIFGFILVRLSSKNQILRKNFKLLKKSNPNQ</sequence>
<name>T0GXY2_9LEPT</name>
<evidence type="ECO:0000313" key="2">
    <source>
        <dbReference type="Proteomes" id="UP000015442"/>
    </source>
</evidence>
<reference evidence="1 2" key="1">
    <citation type="submission" date="2013-05" db="EMBL/GenBank/DDBJ databases">
        <authorList>
            <person name="Harkins D.M."/>
            <person name="Durkin A.S."/>
            <person name="Brinkac L.M."/>
            <person name="Haft D.H."/>
            <person name="Selengut J.D."/>
            <person name="Sanka R."/>
            <person name="DePew J."/>
            <person name="Purushe J."/>
            <person name="Hartskeerl R.A."/>
            <person name="Ahmed A."/>
            <person name="van der Linden H."/>
            <person name="Goris M.G.A."/>
            <person name="Vinetz J.M."/>
            <person name="Sutton G.G."/>
            <person name="Nierman W.C."/>
            <person name="Fouts D.E."/>
        </authorList>
    </citation>
    <scope>NUCLEOTIDE SEQUENCE [LARGE SCALE GENOMIC DNA]</scope>
    <source>
        <strain evidence="1 2">CZ214</strain>
    </source>
</reference>
<gene>
    <name evidence="1" type="ORF">LEP1GSC059_4040</name>
</gene>